<evidence type="ECO:0000313" key="3">
    <source>
        <dbReference type="EMBL" id="KAK9844425.1"/>
    </source>
</evidence>
<dbReference type="EMBL" id="JALJOS010000001">
    <property type="protein sequence ID" value="KAK9844425.1"/>
    <property type="molecule type" value="Genomic_DNA"/>
</dbReference>
<protein>
    <recommendedName>
        <fullName evidence="5">Phosphate transporter</fullName>
    </recommendedName>
</protein>
<dbReference type="AlphaFoldDB" id="A0AAW1SD80"/>
<dbReference type="Pfam" id="PF10032">
    <property type="entry name" value="Pho88"/>
    <property type="match status" value="1"/>
</dbReference>
<keyword evidence="2" id="KW-1133">Transmembrane helix</keyword>
<name>A0AAW1SD80_9CHLO</name>
<reference evidence="3 4" key="1">
    <citation type="journal article" date="2024" name="Nat. Commun.">
        <title>Phylogenomics reveals the evolutionary origins of lichenization in chlorophyte algae.</title>
        <authorList>
            <person name="Puginier C."/>
            <person name="Libourel C."/>
            <person name="Otte J."/>
            <person name="Skaloud P."/>
            <person name="Haon M."/>
            <person name="Grisel S."/>
            <person name="Petersen M."/>
            <person name="Berrin J.G."/>
            <person name="Delaux P.M."/>
            <person name="Dal Grande F."/>
            <person name="Keller J."/>
        </authorList>
    </citation>
    <scope>NUCLEOTIDE SEQUENCE [LARGE SCALE GENOMIC DNA]</scope>
    <source>
        <strain evidence="3 4">SAG 2145</strain>
    </source>
</reference>
<organism evidence="3 4">
    <name type="scientific">Apatococcus lobatus</name>
    <dbReference type="NCBI Taxonomy" id="904363"/>
    <lineage>
        <taxon>Eukaryota</taxon>
        <taxon>Viridiplantae</taxon>
        <taxon>Chlorophyta</taxon>
        <taxon>core chlorophytes</taxon>
        <taxon>Trebouxiophyceae</taxon>
        <taxon>Chlorellales</taxon>
        <taxon>Chlorellaceae</taxon>
        <taxon>Apatococcus</taxon>
    </lineage>
</organism>
<keyword evidence="2" id="KW-0472">Membrane</keyword>
<sequence length="186" mass="20085">MKTSMLVGPAVMLLHKQYTANLDPMYLVYFAVAATGVALAIFAHLYQQIARSQQPGTVTYKSKDSKGRNTEHTVSIKAYDQIELKKLAGKLATGTIFIGGLYLWKQFTQPLVIQPIMSVVQLYESPLVQIHMLGRAAEGPNARPFKEDNPLAALTGGLAGQQEEPAADAAAAAAEPADNSIQKKKS</sequence>
<comment type="caution">
    <text evidence="3">The sequence shown here is derived from an EMBL/GenBank/DDBJ whole genome shotgun (WGS) entry which is preliminary data.</text>
</comment>
<evidence type="ECO:0008006" key="5">
    <source>
        <dbReference type="Google" id="ProtNLM"/>
    </source>
</evidence>
<feature type="transmembrane region" description="Helical" evidence="2">
    <location>
        <begin position="26"/>
        <end position="46"/>
    </location>
</feature>
<dbReference type="GO" id="GO:0005783">
    <property type="term" value="C:endoplasmic reticulum"/>
    <property type="evidence" value="ECO:0007669"/>
    <property type="project" value="InterPro"/>
</dbReference>
<dbReference type="GO" id="GO:0045047">
    <property type="term" value="P:protein targeting to ER"/>
    <property type="evidence" value="ECO:0007669"/>
    <property type="project" value="InterPro"/>
</dbReference>
<dbReference type="GO" id="GO:0005739">
    <property type="term" value="C:mitochondrion"/>
    <property type="evidence" value="ECO:0007669"/>
    <property type="project" value="TreeGrafter"/>
</dbReference>
<evidence type="ECO:0000256" key="2">
    <source>
        <dbReference type="SAM" id="Phobius"/>
    </source>
</evidence>
<keyword evidence="4" id="KW-1185">Reference proteome</keyword>
<dbReference type="PANTHER" id="PTHR28112:SF1">
    <property type="entry name" value="SRP-INDEPENDENT TARGETING PROTEIN 3"/>
    <property type="match status" value="1"/>
</dbReference>
<dbReference type="InterPro" id="IPR012098">
    <property type="entry name" value="SND3_fun"/>
</dbReference>
<dbReference type="PANTHER" id="PTHR28112">
    <property type="entry name" value="SRP-INDEPENDENT TARGETING PROTEIN 3"/>
    <property type="match status" value="1"/>
</dbReference>
<feature type="region of interest" description="Disordered" evidence="1">
    <location>
        <begin position="159"/>
        <end position="186"/>
    </location>
</feature>
<proteinExistence type="predicted"/>
<evidence type="ECO:0000256" key="1">
    <source>
        <dbReference type="SAM" id="MobiDB-lite"/>
    </source>
</evidence>
<feature type="compositionally biased region" description="Low complexity" evidence="1">
    <location>
        <begin position="163"/>
        <end position="178"/>
    </location>
</feature>
<dbReference type="Proteomes" id="UP001438707">
    <property type="component" value="Unassembled WGS sequence"/>
</dbReference>
<gene>
    <name evidence="3" type="ORF">WJX74_002284</name>
</gene>
<evidence type="ECO:0000313" key="4">
    <source>
        <dbReference type="Proteomes" id="UP001438707"/>
    </source>
</evidence>
<accession>A0AAW1SD80</accession>
<keyword evidence="2" id="KW-0812">Transmembrane</keyword>